<accession>A0ABY9KSH4</accession>
<keyword evidence="1" id="KW-0812">Transmembrane</keyword>
<feature type="domain" description="DUF1648" evidence="2">
    <location>
        <begin position="24"/>
        <end position="70"/>
    </location>
</feature>
<proteinExistence type="predicted"/>
<name>A0ABY9KSH4_9BACI</name>
<protein>
    <submittedName>
        <fullName evidence="3">DUF1648 domain-containing protein</fullName>
    </submittedName>
</protein>
<organism evidence="3 4">
    <name type="scientific">Aciduricibacillus chroicocephali</name>
    <dbReference type="NCBI Taxonomy" id="3054939"/>
    <lineage>
        <taxon>Bacteria</taxon>
        <taxon>Bacillati</taxon>
        <taxon>Bacillota</taxon>
        <taxon>Bacilli</taxon>
        <taxon>Bacillales</taxon>
        <taxon>Bacillaceae</taxon>
        <taxon>Aciduricibacillus</taxon>
    </lineage>
</organism>
<evidence type="ECO:0000313" key="4">
    <source>
        <dbReference type="Proteomes" id="UP001180087"/>
    </source>
</evidence>
<feature type="transmembrane region" description="Helical" evidence="1">
    <location>
        <begin position="20"/>
        <end position="37"/>
    </location>
</feature>
<evidence type="ECO:0000256" key="1">
    <source>
        <dbReference type="SAM" id="Phobius"/>
    </source>
</evidence>
<dbReference type="RefSeq" id="WP_348025995.1">
    <property type="nucleotide sequence ID" value="NZ_CP129113.1"/>
</dbReference>
<keyword evidence="1" id="KW-0472">Membrane</keyword>
<feature type="transmembrane region" description="Helical" evidence="1">
    <location>
        <begin position="101"/>
        <end position="125"/>
    </location>
</feature>
<dbReference type="Proteomes" id="UP001180087">
    <property type="component" value="Chromosome"/>
</dbReference>
<feature type="transmembrane region" description="Helical" evidence="1">
    <location>
        <begin position="137"/>
        <end position="159"/>
    </location>
</feature>
<gene>
    <name evidence="3" type="ORF">QR721_08640</name>
</gene>
<reference evidence="3" key="1">
    <citation type="submission" date="2023-06" db="EMBL/GenBank/DDBJ databases">
        <title>A Treasure from Seagulls: Isolation and Description of Aciduricobacillus qingdaonensis gen. nov., sp. nov., a Rare Obligately Uric Acid-utilizing Member in the Family Bacillaceae.</title>
        <authorList>
            <person name="Liu W."/>
            <person name="Wang B."/>
        </authorList>
    </citation>
    <scope>NUCLEOTIDE SEQUENCE</scope>
    <source>
        <strain evidence="3">44XB</strain>
    </source>
</reference>
<dbReference type="InterPro" id="IPR012867">
    <property type="entry name" value="DUF1648"/>
</dbReference>
<dbReference type="EMBL" id="CP129113">
    <property type="protein sequence ID" value="WLV23711.1"/>
    <property type="molecule type" value="Genomic_DNA"/>
</dbReference>
<dbReference type="Pfam" id="PF07853">
    <property type="entry name" value="DUF1648"/>
    <property type="match status" value="1"/>
</dbReference>
<evidence type="ECO:0000259" key="2">
    <source>
        <dbReference type="Pfam" id="PF07853"/>
    </source>
</evidence>
<sequence>MSEKKYTKTRLSLFEKVLNGVALVILLTVCISLFIIWREVPDKIPIHFNIAGEADGWGGKGSLFILILIGMITWIGITILEKFPEAHKFPVEVTEENREPLVRNSVLMLNIIKNLTVIYLCYATWEAVRSAIGKPLHIAPFDLVIYLGLLFASMGYLIYKMYKLR</sequence>
<keyword evidence="4" id="KW-1185">Reference proteome</keyword>
<evidence type="ECO:0000313" key="3">
    <source>
        <dbReference type="EMBL" id="WLV23711.1"/>
    </source>
</evidence>
<feature type="transmembrane region" description="Helical" evidence="1">
    <location>
        <begin position="57"/>
        <end position="80"/>
    </location>
</feature>
<keyword evidence="1" id="KW-1133">Transmembrane helix</keyword>